<sequence>MEQPPHIQIRMCGYLEKRLKWSLYIFFFTLFLFSLFVRVVRSYLLHYGYEDTLNSFDLAGKSNVPPISLDQGSGSNEEGRMYALSQRKVLRQLIRKGKIDAALGKLGEWYPDIVQVNYLNFRAII</sequence>
<name>A0A438CIW7_VITVI</name>
<dbReference type="Proteomes" id="UP000288805">
    <property type="component" value="Unassembled WGS sequence"/>
</dbReference>
<comment type="caution">
    <text evidence="2">The sequence shown here is derived from an EMBL/GenBank/DDBJ whole genome shotgun (WGS) entry which is preliminary data.</text>
</comment>
<evidence type="ECO:0000256" key="1">
    <source>
        <dbReference type="SAM" id="Phobius"/>
    </source>
</evidence>
<keyword evidence="1" id="KW-0472">Membrane</keyword>
<keyword evidence="1" id="KW-0812">Transmembrane</keyword>
<dbReference type="AlphaFoldDB" id="A0A438CIW7"/>
<reference evidence="2 3" key="1">
    <citation type="journal article" date="2018" name="PLoS Genet.">
        <title>Population sequencing reveals clonal diversity and ancestral inbreeding in the grapevine cultivar Chardonnay.</title>
        <authorList>
            <person name="Roach M.J."/>
            <person name="Johnson D.L."/>
            <person name="Bohlmann J."/>
            <person name="van Vuuren H.J."/>
            <person name="Jones S.J."/>
            <person name="Pretorius I.S."/>
            <person name="Schmidt S.A."/>
            <person name="Borneman A.R."/>
        </authorList>
    </citation>
    <scope>NUCLEOTIDE SEQUENCE [LARGE SCALE GENOMIC DNA]</scope>
    <source>
        <strain evidence="3">cv. Chardonnay</strain>
        <tissue evidence="2">Leaf</tissue>
    </source>
</reference>
<accession>A0A438CIW7</accession>
<dbReference type="OrthoDB" id="25503at2759"/>
<dbReference type="EMBL" id="QGNW01002204">
    <property type="protein sequence ID" value="RVW23163.1"/>
    <property type="molecule type" value="Genomic_DNA"/>
</dbReference>
<proteinExistence type="predicted"/>
<evidence type="ECO:0000313" key="3">
    <source>
        <dbReference type="Proteomes" id="UP000288805"/>
    </source>
</evidence>
<protein>
    <submittedName>
        <fullName evidence="2">Ran-binding protein M-like</fullName>
    </submittedName>
</protein>
<keyword evidence="1" id="KW-1133">Transmembrane helix</keyword>
<gene>
    <name evidence="2" type="primary">RANBPM_0</name>
    <name evidence="2" type="ORF">CK203_103004</name>
</gene>
<organism evidence="2 3">
    <name type="scientific">Vitis vinifera</name>
    <name type="common">Grape</name>
    <dbReference type="NCBI Taxonomy" id="29760"/>
    <lineage>
        <taxon>Eukaryota</taxon>
        <taxon>Viridiplantae</taxon>
        <taxon>Streptophyta</taxon>
        <taxon>Embryophyta</taxon>
        <taxon>Tracheophyta</taxon>
        <taxon>Spermatophyta</taxon>
        <taxon>Magnoliopsida</taxon>
        <taxon>eudicotyledons</taxon>
        <taxon>Gunneridae</taxon>
        <taxon>Pentapetalae</taxon>
        <taxon>rosids</taxon>
        <taxon>Vitales</taxon>
        <taxon>Vitaceae</taxon>
        <taxon>Viteae</taxon>
        <taxon>Vitis</taxon>
    </lineage>
</organism>
<evidence type="ECO:0000313" key="2">
    <source>
        <dbReference type="EMBL" id="RVW23163.1"/>
    </source>
</evidence>
<feature type="transmembrane region" description="Helical" evidence="1">
    <location>
        <begin position="21"/>
        <end position="40"/>
    </location>
</feature>